<name>A0A250IFW4_9BACT</name>
<dbReference type="KEGG" id="mbd:MEBOL_003578"/>
<evidence type="ECO:0000313" key="2">
    <source>
        <dbReference type="EMBL" id="ATB30123.1"/>
    </source>
</evidence>
<sequence>MRELESRHDSGARPRPVLWVLPAVAPRPPMPPGEHVWVEAEGLRLTSERLEVAGGSWGLAELRGYGTRRESPGLVLPLGMGAGAALVVPMLLLQPDSFRVTAALVVATLLVFTAIARLVAAADTYWLVVRTAEGERPVWHCQDHQLFARVEQALGEVLEPPAPAPREPPVRRLALVR</sequence>
<dbReference type="OrthoDB" id="5521418at2"/>
<reference evidence="2 3" key="1">
    <citation type="submission" date="2017-06" db="EMBL/GenBank/DDBJ databases">
        <authorList>
            <person name="Kim H.J."/>
            <person name="Triplett B.A."/>
        </authorList>
    </citation>
    <scope>NUCLEOTIDE SEQUENCE [LARGE SCALE GENOMIC DNA]</scope>
    <source>
        <strain evidence="2 3">DSM 14713</strain>
    </source>
</reference>
<feature type="transmembrane region" description="Helical" evidence="1">
    <location>
        <begin position="73"/>
        <end position="92"/>
    </location>
</feature>
<protein>
    <submittedName>
        <fullName evidence="2">Uncharacterized protein</fullName>
    </submittedName>
</protein>
<dbReference type="AlphaFoldDB" id="A0A250IFW4"/>
<evidence type="ECO:0000256" key="1">
    <source>
        <dbReference type="SAM" id="Phobius"/>
    </source>
</evidence>
<keyword evidence="1" id="KW-1133">Transmembrane helix</keyword>
<feature type="transmembrane region" description="Helical" evidence="1">
    <location>
        <begin position="98"/>
        <end position="120"/>
    </location>
</feature>
<gene>
    <name evidence="2" type="ORF">MEBOL_003578</name>
</gene>
<keyword evidence="1" id="KW-0472">Membrane</keyword>
<dbReference type="InterPro" id="IPR045629">
    <property type="entry name" value="DUF6232"/>
</dbReference>
<dbReference type="Proteomes" id="UP000217289">
    <property type="component" value="Chromosome"/>
</dbReference>
<keyword evidence="1" id="KW-0812">Transmembrane</keyword>
<organism evidence="2 3">
    <name type="scientific">Melittangium boletus DSM 14713</name>
    <dbReference type="NCBI Taxonomy" id="1294270"/>
    <lineage>
        <taxon>Bacteria</taxon>
        <taxon>Pseudomonadati</taxon>
        <taxon>Myxococcota</taxon>
        <taxon>Myxococcia</taxon>
        <taxon>Myxococcales</taxon>
        <taxon>Cystobacterineae</taxon>
        <taxon>Archangiaceae</taxon>
        <taxon>Melittangium</taxon>
    </lineage>
</organism>
<keyword evidence="3" id="KW-1185">Reference proteome</keyword>
<evidence type="ECO:0000313" key="3">
    <source>
        <dbReference type="Proteomes" id="UP000217289"/>
    </source>
</evidence>
<proteinExistence type="predicted"/>
<dbReference type="Pfam" id="PF19744">
    <property type="entry name" value="DUF6232"/>
    <property type="match status" value="1"/>
</dbReference>
<accession>A0A250IFW4</accession>
<dbReference type="EMBL" id="CP022163">
    <property type="protein sequence ID" value="ATB30123.1"/>
    <property type="molecule type" value="Genomic_DNA"/>
</dbReference>